<sequence>MRFRRAHRRFDATERSKTLSRSSTILQTRSRTATHLSARANRNVRPRVEALDDLLQIALRCRFVELRQPAERVVIIDAHCVYRVVSSTGPSCGRVPWRSRVMSCRCRSRAIDRPRVSVEILVGVILYACETSVSVHRISWSKTLYNT</sequence>
<name>A0A1Y5IBA6_OSTTA</name>
<dbReference type="AlphaFoldDB" id="A0A1Y5IBA6"/>
<organism evidence="1">
    <name type="scientific">Ostreococcus tauri</name>
    <name type="common">Marine green alga</name>
    <dbReference type="NCBI Taxonomy" id="70448"/>
    <lineage>
        <taxon>Eukaryota</taxon>
        <taxon>Viridiplantae</taxon>
        <taxon>Chlorophyta</taxon>
        <taxon>Mamiellophyceae</taxon>
        <taxon>Mamiellales</taxon>
        <taxon>Bathycoccaceae</taxon>
        <taxon>Ostreococcus</taxon>
    </lineage>
</organism>
<dbReference type="EMBL" id="KZ155780">
    <property type="protein sequence ID" value="OUS46869.1"/>
    <property type="molecule type" value="Genomic_DNA"/>
</dbReference>
<dbReference type="Proteomes" id="UP000195557">
    <property type="component" value="Unassembled WGS sequence"/>
</dbReference>
<gene>
    <name evidence="1" type="ORF">BE221DRAFT_72425</name>
</gene>
<accession>A0A1Y5IBA6</accession>
<evidence type="ECO:0000313" key="1">
    <source>
        <dbReference type="EMBL" id="OUS46869.1"/>
    </source>
</evidence>
<protein>
    <submittedName>
        <fullName evidence="1">Uncharacterized protein</fullName>
    </submittedName>
</protein>
<proteinExistence type="predicted"/>
<reference evidence="1" key="1">
    <citation type="submission" date="2017-04" db="EMBL/GenBank/DDBJ databases">
        <title>Population genomics of picophytoplankton unveils novel chromosome hypervariability.</title>
        <authorList>
            <consortium name="DOE Joint Genome Institute"/>
            <person name="Blanc-Mathieu R."/>
            <person name="Krasovec M."/>
            <person name="Hebrard M."/>
            <person name="Yau S."/>
            <person name="Desgranges E."/>
            <person name="Martin J."/>
            <person name="Schackwitz W."/>
            <person name="Kuo A."/>
            <person name="Salin G."/>
            <person name="Donnadieu C."/>
            <person name="Desdevises Y."/>
            <person name="Sanchez-Ferandin S."/>
            <person name="Moreau H."/>
            <person name="Rivals E."/>
            <person name="Grigoriev I.V."/>
            <person name="Grimsley N."/>
            <person name="Eyre-Walker A."/>
            <person name="Piganeau G."/>
        </authorList>
    </citation>
    <scope>NUCLEOTIDE SEQUENCE [LARGE SCALE GENOMIC DNA]</scope>
    <source>
        <strain evidence="1">RCC 1115</strain>
    </source>
</reference>